<dbReference type="EMBL" id="JH921442">
    <property type="protein sequence ID" value="EKD15384.1"/>
    <property type="molecule type" value="Genomic_DNA"/>
</dbReference>
<dbReference type="Gene3D" id="3.40.630.30">
    <property type="match status" value="1"/>
</dbReference>
<dbReference type="HOGENOM" id="CLU_089360_0_0_1"/>
<dbReference type="eggNOG" id="ENOG502SQ0K">
    <property type="taxonomic scope" value="Eukaryota"/>
</dbReference>
<gene>
    <name evidence="2" type="ORF">MBM_06600</name>
</gene>
<evidence type="ECO:0000259" key="1">
    <source>
        <dbReference type="Pfam" id="PF00583"/>
    </source>
</evidence>
<evidence type="ECO:0000313" key="3">
    <source>
        <dbReference type="Proteomes" id="UP000006753"/>
    </source>
</evidence>
<dbReference type="RefSeq" id="XP_007294489.1">
    <property type="nucleotide sequence ID" value="XM_007294427.1"/>
</dbReference>
<dbReference type="GeneID" id="18762535"/>
<dbReference type="InterPro" id="IPR016181">
    <property type="entry name" value="Acyl_CoA_acyltransferase"/>
</dbReference>
<dbReference type="InterPro" id="IPR000182">
    <property type="entry name" value="GNAT_dom"/>
</dbReference>
<feature type="domain" description="N-acetyltransferase" evidence="1">
    <location>
        <begin position="114"/>
        <end position="179"/>
    </location>
</feature>
<keyword evidence="3" id="KW-1185">Reference proteome</keyword>
<dbReference type="OMA" id="STVWIKS"/>
<dbReference type="Pfam" id="PF00583">
    <property type="entry name" value="Acetyltransf_1"/>
    <property type="match status" value="1"/>
</dbReference>
<protein>
    <recommendedName>
        <fullName evidence="1">N-acetyltransferase domain-containing protein</fullName>
    </recommendedName>
</protein>
<organism evidence="2 3">
    <name type="scientific">Marssonina brunnea f. sp. multigermtubi (strain MB_m1)</name>
    <name type="common">Marssonina leaf spot fungus</name>
    <dbReference type="NCBI Taxonomy" id="1072389"/>
    <lineage>
        <taxon>Eukaryota</taxon>
        <taxon>Fungi</taxon>
        <taxon>Dikarya</taxon>
        <taxon>Ascomycota</taxon>
        <taxon>Pezizomycotina</taxon>
        <taxon>Leotiomycetes</taxon>
        <taxon>Helotiales</taxon>
        <taxon>Drepanopezizaceae</taxon>
        <taxon>Drepanopeziza</taxon>
    </lineage>
</organism>
<dbReference type="GO" id="GO:0016747">
    <property type="term" value="F:acyltransferase activity, transferring groups other than amino-acyl groups"/>
    <property type="evidence" value="ECO:0007669"/>
    <property type="project" value="InterPro"/>
</dbReference>
<dbReference type="InParanoid" id="K1XS19"/>
<dbReference type="AlphaFoldDB" id="K1XS19"/>
<dbReference type="CDD" id="cd04301">
    <property type="entry name" value="NAT_SF"/>
    <property type="match status" value="1"/>
</dbReference>
<sequence>MPSSTVSLIAWDPESPAHVGRLFQQRVACGWKSDCVESWRHLQRQGKMAIQWVVLSDDDDAAKLSRHTLRYPMESTPILDTALALGSKPRAPTSAAFIPIGHISLDSECAFEEQADASRGTYCITSFYISAALQGSGLGRAAMDRVEREAVKEPLHAKVLTLDTLSNSSMSKETFEEMGLPEPKMSNQDWYERRGYKAWKLMRGDIKWTDSGNKDWFLDRVLMRKTVA</sequence>
<dbReference type="KEGG" id="mbe:MBM_06600"/>
<dbReference type="Proteomes" id="UP000006753">
    <property type="component" value="Unassembled WGS sequence"/>
</dbReference>
<evidence type="ECO:0000313" key="2">
    <source>
        <dbReference type="EMBL" id="EKD15384.1"/>
    </source>
</evidence>
<dbReference type="SUPFAM" id="SSF55729">
    <property type="entry name" value="Acyl-CoA N-acyltransferases (Nat)"/>
    <property type="match status" value="1"/>
</dbReference>
<proteinExistence type="predicted"/>
<dbReference type="OrthoDB" id="2326446at2759"/>
<accession>K1XS19</accession>
<reference evidence="2 3" key="1">
    <citation type="journal article" date="2012" name="BMC Genomics">
        <title>Sequencing the genome of Marssonina brunnea reveals fungus-poplar co-evolution.</title>
        <authorList>
            <person name="Zhu S."/>
            <person name="Cao Y.-Z."/>
            <person name="Jiang C."/>
            <person name="Tan B.-Y."/>
            <person name="Wang Z."/>
            <person name="Feng S."/>
            <person name="Zhang L."/>
            <person name="Su X.-H."/>
            <person name="Brejova B."/>
            <person name="Vinar T."/>
            <person name="Xu M."/>
            <person name="Wang M.-X."/>
            <person name="Zhang S.-G."/>
            <person name="Huang M.-R."/>
            <person name="Wu R."/>
            <person name="Zhou Y."/>
        </authorList>
    </citation>
    <scope>NUCLEOTIDE SEQUENCE [LARGE SCALE GENOMIC DNA]</scope>
    <source>
        <strain evidence="2 3">MB_m1</strain>
    </source>
</reference>
<name>K1XS19_MARBU</name>